<keyword evidence="1" id="KW-0472">Membrane</keyword>
<gene>
    <name evidence="2" type="ORF">JCM17845_28340</name>
</gene>
<protein>
    <submittedName>
        <fullName evidence="2">Uncharacterized protein</fullName>
    </submittedName>
</protein>
<organism evidence="2 3">
    <name type="scientific">Iodidimonas gelatinilytica</name>
    <dbReference type="NCBI Taxonomy" id="1236966"/>
    <lineage>
        <taxon>Bacteria</taxon>
        <taxon>Pseudomonadati</taxon>
        <taxon>Pseudomonadota</taxon>
        <taxon>Alphaproteobacteria</taxon>
        <taxon>Iodidimonadales</taxon>
        <taxon>Iodidimonadaceae</taxon>
        <taxon>Iodidimonas</taxon>
    </lineage>
</organism>
<evidence type="ECO:0000313" key="2">
    <source>
        <dbReference type="EMBL" id="GER02211.1"/>
    </source>
</evidence>
<keyword evidence="3" id="KW-1185">Reference proteome</keyword>
<dbReference type="EMBL" id="BKCM01000020">
    <property type="protein sequence ID" value="GER02211.1"/>
    <property type="molecule type" value="Genomic_DNA"/>
</dbReference>
<accession>A0A5A7N1R1</accession>
<sequence length="286" mass="33330">MKLKNKPPRWALIIDALEVAAIKAPLYCVAFTITMMAIIYIVPVKYIPTNDQITSYMPAPFQSDFFLNTPLPHLLFIEILGIAAVVYALQKVGLGFQWDKAISKRYARCRKTWRRYDHRLSDRKQRLKEIRARRSELLYVVRLLIASLKEIKPAISEEIKPTILEGIKPAILEEIKAGKEKEEEINKTNAHYLLHSMPLEEVAVFASQYRERSGKCYWHADVVESYRELWEEDETFKEKSINGRLRLAAARGGRNKVSPTILKSIYYAYPDYFFAKKMREILKLTK</sequence>
<reference evidence="2 3" key="1">
    <citation type="submission" date="2019-09" db="EMBL/GenBank/DDBJ databases">
        <title>NBRP : Genome information of microbial organism related human and environment.</title>
        <authorList>
            <person name="Hattori M."/>
            <person name="Oshima K."/>
            <person name="Inaba H."/>
            <person name="Suda W."/>
            <person name="Sakamoto M."/>
            <person name="Iino T."/>
            <person name="Kitahara M."/>
            <person name="Oshida Y."/>
            <person name="Iida T."/>
            <person name="Kudo T."/>
            <person name="Itoh T."/>
            <person name="Ohkuma M."/>
        </authorList>
    </citation>
    <scope>NUCLEOTIDE SEQUENCE [LARGE SCALE GENOMIC DNA]</scope>
    <source>
        <strain evidence="2 3">Mie-1</strain>
    </source>
</reference>
<keyword evidence="1" id="KW-1133">Transmembrane helix</keyword>
<dbReference type="Proteomes" id="UP000325187">
    <property type="component" value="Unassembled WGS sequence"/>
</dbReference>
<feature type="transmembrane region" description="Helical" evidence="1">
    <location>
        <begin position="71"/>
        <end position="89"/>
    </location>
</feature>
<comment type="caution">
    <text evidence="2">The sequence shown here is derived from an EMBL/GenBank/DDBJ whole genome shotgun (WGS) entry which is preliminary data.</text>
</comment>
<evidence type="ECO:0000313" key="3">
    <source>
        <dbReference type="Proteomes" id="UP000325187"/>
    </source>
</evidence>
<name>A0A5A7N1R1_9PROT</name>
<keyword evidence="1" id="KW-0812">Transmembrane</keyword>
<evidence type="ECO:0000256" key="1">
    <source>
        <dbReference type="SAM" id="Phobius"/>
    </source>
</evidence>
<dbReference type="RefSeq" id="WP_150002870.1">
    <property type="nucleotide sequence ID" value="NZ_BKCM01000020.1"/>
</dbReference>
<proteinExistence type="predicted"/>
<feature type="transmembrane region" description="Helical" evidence="1">
    <location>
        <begin position="21"/>
        <end position="42"/>
    </location>
</feature>
<dbReference type="AlphaFoldDB" id="A0A5A7N1R1"/>